<dbReference type="Pfam" id="PF13530">
    <property type="entry name" value="SCP2_2"/>
    <property type="match status" value="1"/>
</dbReference>
<dbReference type="Pfam" id="PF17668">
    <property type="entry name" value="Acetyltransf_17"/>
    <property type="match status" value="1"/>
</dbReference>
<dbReference type="GO" id="GO:0034069">
    <property type="term" value="F:aminoglycoside N-acetyltransferase activity"/>
    <property type="evidence" value="ECO:0007669"/>
    <property type="project" value="TreeGrafter"/>
</dbReference>
<dbReference type="InterPro" id="IPR016181">
    <property type="entry name" value="Acyl_CoA_acyltransferase"/>
</dbReference>
<feature type="domain" description="N-acetyltransferase" evidence="1">
    <location>
        <begin position="1"/>
        <end position="136"/>
    </location>
</feature>
<dbReference type="InterPro" id="IPR051554">
    <property type="entry name" value="Acetyltransferase_Eis"/>
</dbReference>
<evidence type="ECO:0000313" key="2">
    <source>
        <dbReference type="EMBL" id="GGD85805.1"/>
    </source>
</evidence>
<accession>A0A916ZCI3</accession>
<dbReference type="Proteomes" id="UP000612456">
    <property type="component" value="Unassembled WGS sequence"/>
</dbReference>
<dbReference type="InterPro" id="IPR025559">
    <property type="entry name" value="Eis_dom"/>
</dbReference>
<dbReference type="SUPFAM" id="SSF55718">
    <property type="entry name" value="SCP-like"/>
    <property type="match status" value="1"/>
</dbReference>
<dbReference type="InterPro" id="IPR000182">
    <property type="entry name" value="GNAT_dom"/>
</dbReference>
<keyword evidence="3" id="KW-1185">Reference proteome</keyword>
<comment type="caution">
    <text evidence="2">The sequence shown here is derived from an EMBL/GenBank/DDBJ whole genome shotgun (WGS) entry which is preliminary data.</text>
</comment>
<dbReference type="PROSITE" id="PS51186">
    <property type="entry name" value="GNAT"/>
    <property type="match status" value="1"/>
</dbReference>
<dbReference type="GO" id="GO:0030649">
    <property type="term" value="P:aminoglycoside antibiotic catabolic process"/>
    <property type="evidence" value="ECO:0007669"/>
    <property type="project" value="TreeGrafter"/>
</dbReference>
<dbReference type="Pfam" id="PF13527">
    <property type="entry name" value="Acetyltransf_9"/>
    <property type="match status" value="1"/>
</dbReference>
<evidence type="ECO:0000259" key="1">
    <source>
        <dbReference type="PROSITE" id="PS51186"/>
    </source>
</evidence>
<name>A0A916ZCI3_9BACL</name>
<dbReference type="InterPro" id="IPR041380">
    <property type="entry name" value="Acetyltransf_17"/>
</dbReference>
<dbReference type="EMBL" id="BMHP01000004">
    <property type="protein sequence ID" value="GGD85805.1"/>
    <property type="molecule type" value="Genomic_DNA"/>
</dbReference>
<dbReference type="PANTHER" id="PTHR37817">
    <property type="entry name" value="N-ACETYLTRANSFERASE EIS"/>
    <property type="match status" value="1"/>
</dbReference>
<dbReference type="SUPFAM" id="SSF55729">
    <property type="entry name" value="Acyl-CoA N-acyltransferases (Nat)"/>
    <property type="match status" value="1"/>
</dbReference>
<reference evidence="2" key="2">
    <citation type="submission" date="2020-09" db="EMBL/GenBank/DDBJ databases">
        <authorList>
            <person name="Sun Q."/>
            <person name="Zhou Y."/>
        </authorList>
    </citation>
    <scope>NUCLEOTIDE SEQUENCE</scope>
    <source>
        <strain evidence="2">CGMCC 1.15178</strain>
    </source>
</reference>
<reference evidence="2" key="1">
    <citation type="journal article" date="2014" name="Int. J. Syst. Evol. Microbiol.">
        <title>Complete genome sequence of Corynebacterium casei LMG S-19264T (=DSM 44701T), isolated from a smear-ripened cheese.</title>
        <authorList>
            <consortium name="US DOE Joint Genome Institute (JGI-PGF)"/>
            <person name="Walter F."/>
            <person name="Albersmeier A."/>
            <person name="Kalinowski J."/>
            <person name="Ruckert C."/>
        </authorList>
    </citation>
    <scope>NUCLEOTIDE SEQUENCE</scope>
    <source>
        <strain evidence="2">CGMCC 1.15178</strain>
    </source>
</reference>
<dbReference type="Gene3D" id="3.40.630.30">
    <property type="match status" value="2"/>
</dbReference>
<gene>
    <name evidence="2" type="ORF">GCM10010911_50300</name>
</gene>
<protein>
    <submittedName>
        <fullName evidence="2">GNAT family acetyltransferase</fullName>
    </submittedName>
</protein>
<evidence type="ECO:0000313" key="3">
    <source>
        <dbReference type="Proteomes" id="UP000612456"/>
    </source>
</evidence>
<dbReference type="RefSeq" id="WP_188996254.1">
    <property type="nucleotide sequence ID" value="NZ_BMHP01000004.1"/>
</dbReference>
<dbReference type="PANTHER" id="PTHR37817:SF1">
    <property type="entry name" value="N-ACETYLTRANSFERASE EIS"/>
    <property type="match status" value="1"/>
</dbReference>
<dbReference type="AlphaFoldDB" id="A0A916ZCI3"/>
<sequence length="386" mass="44523">MESIRQLHQDEMAESRKLINFAFQHEEIDNKPLVQALPEQVWGYFMDKDLASNIVILPVETFVQGKGHKTGLIAGVASWPEYRNGGTVGKLMVHGIQAMYEKGCTLSTLGPFSYPFYRKYGWEMMYDYRRYKLRVDRVPDWQGSGQVRRIEPDISLLDPVYEQYASRYNGPLRRDERRWTSTIFARKKGLIALYTNGSGESTGYIIYQIKSRLLTVHEMVYLDRDSQKGLWEYIRKQNSMYDFVQFTAPSDDCFASLIDNPIGLETTVVTHLMARIVDVEGFLRSYRFRAGASAEFSLLVHDRFAPWNDGAFLLKIGSDGAAVIERSDAVNRKVSCDIQTLTTMLLGYRSPSFLHWAERLQGDPDTIKKLEEFIPKQTTYYLDFGH</sequence>
<dbReference type="Gene3D" id="3.30.1050.10">
    <property type="entry name" value="SCP2 sterol-binding domain"/>
    <property type="match status" value="1"/>
</dbReference>
<proteinExistence type="predicted"/>
<dbReference type="InterPro" id="IPR036527">
    <property type="entry name" value="SCP2_sterol-bd_dom_sf"/>
</dbReference>
<organism evidence="2 3">
    <name type="scientific">Paenibacillus nasutitermitis</name>
    <dbReference type="NCBI Taxonomy" id="1652958"/>
    <lineage>
        <taxon>Bacteria</taxon>
        <taxon>Bacillati</taxon>
        <taxon>Bacillota</taxon>
        <taxon>Bacilli</taxon>
        <taxon>Bacillales</taxon>
        <taxon>Paenibacillaceae</taxon>
        <taxon>Paenibacillus</taxon>
    </lineage>
</organism>